<dbReference type="Proteomes" id="UP000307140">
    <property type="component" value="Unassembled WGS sequence"/>
</dbReference>
<dbReference type="PROSITE" id="PS51257">
    <property type="entry name" value="PROKAR_LIPOPROTEIN"/>
    <property type="match status" value="1"/>
</dbReference>
<keyword evidence="2" id="KW-1185">Reference proteome</keyword>
<evidence type="ECO:0008006" key="3">
    <source>
        <dbReference type="Google" id="ProtNLM"/>
    </source>
</evidence>
<dbReference type="AlphaFoldDB" id="A0A5S3N0Z2"/>
<dbReference type="EMBL" id="VANR01000007">
    <property type="protein sequence ID" value="TMM28833.1"/>
    <property type="molecule type" value="Genomic_DNA"/>
</dbReference>
<accession>A0A5S3N0Z2</accession>
<protein>
    <recommendedName>
        <fullName evidence="3">Lipoprotein</fullName>
    </recommendedName>
</protein>
<sequence length="147" mass="16953">MKKGIILILFSLFVFSCTSQEEKSPELVKALIDNNIIPRGQIHKIENEYRLDYYDVYEKDSHMEFLKNKGYQSGGASWSGIIYGAIKLSDDKILTQIRFDDEAEGIAIWSKNRKCLEKVSRLISVVKSDNKLLLKCISIANKNWKME</sequence>
<evidence type="ECO:0000313" key="1">
    <source>
        <dbReference type="EMBL" id="TMM28833.1"/>
    </source>
</evidence>
<dbReference type="OrthoDB" id="980886at2"/>
<evidence type="ECO:0000313" key="2">
    <source>
        <dbReference type="Proteomes" id="UP000307140"/>
    </source>
</evidence>
<name>A0A5S3N0Z2_9FLAO</name>
<dbReference type="RefSeq" id="WP_138537266.1">
    <property type="nucleotide sequence ID" value="NZ_VANR01000007.1"/>
</dbReference>
<organism evidence="1 2">
    <name type="scientific">Polaribacter aestuariivivens</name>
    <dbReference type="NCBI Taxonomy" id="2304626"/>
    <lineage>
        <taxon>Bacteria</taxon>
        <taxon>Pseudomonadati</taxon>
        <taxon>Bacteroidota</taxon>
        <taxon>Flavobacteriia</taxon>
        <taxon>Flavobacteriales</taxon>
        <taxon>Flavobacteriaceae</taxon>
    </lineage>
</organism>
<dbReference type="Pfam" id="PF15595">
    <property type="entry name" value="Imm51"/>
    <property type="match status" value="1"/>
</dbReference>
<proteinExistence type="predicted"/>
<reference evidence="1 2" key="1">
    <citation type="submission" date="2019-05" db="EMBL/GenBank/DDBJ databases">
        <title>Polaribacter aestuariivivens sp. nov., isolated from a tidal flat.</title>
        <authorList>
            <person name="Yoon J.-H."/>
        </authorList>
    </citation>
    <scope>NUCLEOTIDE SEQUENCE [LARGE SCALE GENOMIC DNA]</scope>
    <source>
        <strain evidence="1 2">DBTF-3</strain>
    </source>
</reference>
<dbReference type="InterPro" id="IPR028956">
    <property type="entry name" value="Imm51"/>
</dbReference>
<gene>
    <name evidence="1" type="ORF">FDT66_13080</name>
</gene>
<comment type="caution">
    <text evidence="1">The sequence shown here is derived from an EMBL/GenBank/DDBJ whole genome shotgun (WGS) entry which is preliminary data.</text>
</comment>